<comment type="caution">
    <text evidence="1">The sequence shown here is derived from an EMBL/GenBank/DDBJ whole genome shotgun (WGS) entry which is preliminary data.</text>
</comment>
<protein>
    <submittedName>
        <fullName evidence="1">Uncharacterized protein</fullName>
    </submittedName>
</protein>
<proteinExistence type="predicted"/>
<gene>
    <name evidence="1" type="ORF">BV898_06005</name>
</gene>
<dbReference type="SUPFAM" id="SSF52058">
    <property type="entry name" value="L domain-like"/>
    <property type="match status" value="1"/>
</dbReference>
<dbReference type="Gene3D" id="3.80.10.10">
    <property type="entry name" value="Ribonuclease Inhibitor"/>
    <property type="match status" value="1"/>
</dbReference>
<dbReference type="Proteomes" id="UP000192578">
    <property type="component" value="Unassembled WGS sequence"/>
</dbReference>
<evidence type="ECO:0000313" key="1">
    <source>
        <dbReference type="EMBL" id="OQV20001.1"/>
    </source>
</evidence>
<dbReference type="InterPro" id="IPR032675">
    <property type="entry name" value="LRR_dom_sf"/>
</dbReference>
<name>A0A1W0WXR5_HYPEX</name>
<reference evidence="2" key="1">
    <citation type="submission" date="2017-01" db="EMBL/GenBank/DDBJ databases">
        <title>Comparative genomics of anhydrobiosis in the tardigrade Hypsibius dujardini.</title>
        <authorList>
            <person name="Yoshida Y."/>
            <person name="Koutsovoulos G."/>
            <person name="Laetsch D."/>
            <person name="Stevens L."/>
            <person name="Kumar S."/>
            <person name="Horikawa D."/>
            <person name="Ishino K."/>
            <person name="Komine S."/>
            <person name="Tomita M."/>
            <person name="Blaxter M."/>
            <person name="Arakawa K."/>
        </authorList>
    </citation>
    <scope>NUCLEOTIDE SEQUENCE [LARGE SCALE GENOMIC DNA]</scope>
    <source>
        <strain evidence="2">Z151</strain>
    </source>
</reference>
<dbReference type="EMBL" id="MTYJ01000034">
    <property type="protein sequence ID" value="OQV20001.1"/>
    <property type="molecule type" value="Genomic_DNA"/>
</dbReference>
<dbReference type="AlphaFoldDB" id="A0A1W0WXR5"/>
<accession>A0A1W0WXR5</accession>
<dbReference type="OrthoDB" id="676979at2759"/>
<keyword evidence="2" id="KW-1185">Reference proteome</keyword>
<evidence type="ECO:0000313" key="2">
    <source>
        <dbReference type="Proteomes" id="UP000192578"/>
    </source>
</evidence>
<sequence>MQRADPVSAPHEGCTFYPESYEGFNNGSHYVPTTLCTQSQEFVLPDTFNVSLVNADTEALWFRFTTVIVKDNYNPFPNLPHLRHFIMDLFYSDANPRFPLNGILIHNKNHITHLDLTRVNMSGINRADFNGFVRLNSLRLDRCQITAIGKDIFEEIGTIVDAPSLSGIYPQLEIFIISDNIEQLDWAFLSPISRSLKILDLNKINLRNLTSTADSNNPVFLESIRKLDMSNNMVSTLPRFLYESLNLISLNEFDFTSYHQEQQFCENYVGCKCCELYNFTMCVRWAVQTRVRSNGPTNPRSNNCDACSDHAHHSSNHVNRTISSN</sequence>
<organism evidence="1 2">
    <name type="scientific">Hypsibius exemplaris</name>
    <name type="common">Freshwater tardigrade</name>
    <dbReference type="NCBI Taxonomy" id="2072580"/>
    <lineage>
        <taxon>Eukaryota</taxon>
        <taxon>Metazoa</taxon>
        <taxon>Ecdysozoa</taxon>
        <taxon>Tardigrada</taxon>
        <taxon>Eutardigrada</taxon>
        <taxon>Parachela</taxon>
        <taxon>Hypsibioidea</taxon>
        <taxon>Hypsibiidae</taxon>
        <taxon>Hypsibius</taxon>
    </lineage>
</organism>